<feature type="region of interest" description="Disordered" evidence="1">
    <location>
        <begin position="1"/>
        <end position="62"/>
    </location>
</feature>
<organism evidence="2 3">
    <name type="scientific">Benzoatithermus flavus</name>
    <dbReference type="NCBI Taxonomy" id="3108223"/>
    <lineage>
        <taxon>Bacteria</taxon>
        <taxon>Pseudomonadati</taxon>
        <taxon>Pseudomonadota</taxon>
        <taxon>Alphaproteobacteria</taxon>
        <taxon>Geminicoccales</taxon>
        <taxon>Geminicoccaceae</taxon>
        <taxon>Benzoatithermus</taxon>
    </lineage>
</organism>
<comment type="caution">
    <text evidence="2">The sequence shown here is derived from an EMBL/GenBank/DDBJ whole genome shotgun (WGS) entry which is preliminary data.</text>
</comment>
<proteinExistence type="predicted"/>
<reference evidence="2 3" key="1">
    <citation type="submission" date="2024-01" db="EMBL/GenBank/DDBJ databases">
        <title>Multi-omics insights into the function and evolution of sodium benzoate biodegradation pathways in Benzoatithermus flavus gen. nov., sp. nov. from hot spring.</title>
        <authorList>
            <person name="Hu C.-J."/>
            <person name="Li W.-J."/>
        </authorList>
    </citation>
    <scope>NUCLEOTIDE SEQUENCE [LARGE SCALE GENOMIC DNA]</scope>
    <source>
        <strain evidence="2 3">SYSU G07066</strain>
    </source>
</reference>
<dbReference type="EMBL" id="JBBLZC010000002">
    <property type="protein sequence ID" value="MEK0082032.1"/>
    <property type="molecule type" value="Genomic_DNA"/>
</dbReference>
<dbReference type="RefSeq" id="WP_418157888.1">
    <property type="nucleotide sequence ID" value="NZ_JBBLZC010000002.1"/>
</dbReference>
<gene>
    <name evidence="2" type="ORF">U1T56_02625</name>
</gene>
<sequence>MAQKQTEAEKHQAGGPGKASKEGHIDPEKRNKPGQKQTPHGDGPGGGSGTRGVPPEKRRDAG</sequence>
<evidence type="ECO:0000256" key="1">
    <source>
        <dbReference type="SAM" id="MobiDB-lite"/>
    </source>
</evidence>
<keyword evidence="3" id="KW-1185">Reference proteome</keyword>
<evidence type="ECO:0000313" key="3">
    <source>
        <dbReference type="Proteomes" id="UP001375743"/>
    </source>
</evidence>
<name>A0ABU8XLH8_9PROT</name>
<protein>
    <submittedName>
        <fullName evidence="2">Uncharacterized protein</fullName>
    </submittedName>
</protein>
<dbReference type="Proteomes" id="UP001375743">
    <property type="component" value="Unassembled WGS sequence"/>
</dbReference>
<feature type="compositionally biased region" description="Basic and acidic residues" evidence="1">
    <location>
        <begin position="19"/>
        <end position="31"/>
    </location>
</feature>
<evidence type="ECO:0000313" key="2">
    <source>
        <dbReference type="EMBL" id="MEK0082032.1"/>
    </source>
</evidence>
<accession>A0ABU8XLH8</accession>
<feature type="compositionally biased region" description="Basic and acidic residues" evidence="1">
    <location>
        <begin position="1"/>
        <end position="12"/>
    </location>
</feature>